<dbReference type="InterPro" id="IPR016047">
    <property type="entry name" value="M23ase_b-sheet_dom"/>
</dbReference>
<evidence type="ECO:0000313" key="2">
    <source>
        <dbReference type="EMBL" id="EFX66104.1"/>
    </source>
</evidence>
<feature type="domain" description="M23ase beta-sheet core" evidence="1">
    <location>
        <begin position="78"/>
        <end position="135"/>
    </location>
</feature>
<proteinExistence type="predicted"/>
<dbReference type="Gene3D" id="2.70.70.10">
    <property type="entry name" value="Glucose Permease (Domain IIA)"/>
    <property type="match status" value="1"/>
</dbReference>
<dbReference type="OrthoDB" id="2017544at2759"/>
<protein>
    <recommendedName>
        <fullName evidence="1">M23ase beta-sheet core domain-containing protein</fullName>
    </recommendedName>
</protein>
<dbReference type="Proteomes" id="UP000000305">
    <property type="component" value="Unassembled WGS sequence"/>
</dbReference>
<dbReference type="EMBL" id="GL732716">
    <property type="protein sequence ID" value="EFX66104.1"/>
    <property type="molecule type" value="Genomic_DNA"/>
</dbReference>
<dbReference type="KEGG" id="dpx:DAPPUDRAFT_116701"/>
<reference evidence="2 3" key="1">
    <citation type="journal article" date="2011" name="Science">
        <title>The ecoresponsive genome of Daphnia pulex.</title>
        <authorList>
            <person name="Colbourne J.K."/>
            <person name="Pfrender M.E."/>
            <person name="Gilbert D."/>
            <person name="Thomas W.K."/>
            <person name="Tucker A."/>
            <person name="Oakley T.H."/>
            <person name="Tokishita S."/>
            <person name="Aerts A."/>
            <person name="Arnold G.J."/>
            <person name="Basu M.K."/>
            <person name="Bauer D.J."/>
            <person name="Caceres C.E."/>
            <person name="Carmel L."/>
            <person name="Casola C."/>
            <person name="Choi J.H."/>
            <person name="Detter J.C."/>
            <person name="Dong Q."/>
            <person name="Dusheyko S."/>
            <person name="Eads B.D."/>
            <person name="Frohlich T."/>
            <person name="Geiler-Samerotte K.A."/>
            <person name="Gerlach D."/>
            <person name="Hatcher P."/>
            <person name="Jogdeo S."/>
            <person name="Krijgsveld J."/>
            <person name="Kriventseva E.V."/>
            <person name="Kultz D."/>
            <person name="Laforsch C."/>
            <person name="Lindquist E."/>
            <person name="Lopez J."/>
            <person name="Manak J.R."/>
            <person name="Muller J."/>
            <person name="Pangilinan J."/>
            <person name="Patwardhan R.P."/>
            <person name="Pitluck S."/>
            <person name="Pritham E.J."/>
            <person name="Rechtsteiner A."/>
            <person name="Rho M."/>
            <person name="Rogozin I.B."/>
            <person name="Sakarya O."/>
            <person name="Salamov A."/>
            <person name="Schaack S."/>
            <person name="Shapiro H."/>
            <person name="Shiga Y."/>
            <person name="Skalitzky C."/>
            <person name="Smith Z."/>
            <person name="Souvorov A."/>
            <person name="Sung W."/>
            <person name="Tang Z."/>
            <person name="Tsuchiya D."/>
            <person name="Tu H."/>
            <person name="Vos H."/>
            <person name="Wang M."/>
            <person name="Wolf Y.I."/>
            <person name="Yamagata H."/>
            <person name="Yamada T."/>
            <person name="Ye Y."/>
            <person name="Shaw J.R."/>
            <person name="Andrews J."/>
            <person name="Crease T.J."/>
            <person name="Tang H."/>
            <person name="Lucas S.M."/>
            <person name="Robertson H.M."/>
            <person name="Bork P."/>
            <person name="Koonin E.V."/>
            <person name="Zdobnov E.M."/>
            <person name="Grigoriev I.V."/>
            <person name="Lynch M."/>
            <person name="Boore J.L."/>
        </authorList>
    </citation>
    <scope>NUCLEOTIDE SEQUENCE [LARGE SCALE GENOMIC DNA]</scope>
</reference>
<sequence length="158" mass="17984">MADYTDGSVVKEPFPFLQKTSAGNGRGLPGITDFRKNSWHFNLIEDESRPDFIEAIYQSLLQFLSSPEMWLEIKLTEQNDWFKAQKAHLDRYGPGIRPGSRVSQGQVNGTIGTTGHFTGLHLHFELLKNGKRINPKDILQLPTLLLRVKSLEAFDHYT</sequence>
<dbReference type="Pfam" id="PF01551">
    <property type="entry name" value="Peptidase_M23"/>
    <property type="match status" value="1"/>
</dbReference>
<dbReference type="AlphaFoldDB" id="E9HQ80"/>
<keyword evidence="3" id="KW-1185">Reference proteome</keyword>
<dbReference type="CDD" id="cd12797">
    <property type="entry name" value="M23_peptidase"/>
    <property type="match status" value="1"/>
</dbReference>
<accession>E9HQ80</accession>
<evidence type="ECO:0000313" key="3">
    <source>
        <dbReference type="Proteomes" id="UP000000305"/>
    </source>
</evidence>
<gene>
    <name evidence="2" type="ORF">DAPPUDRAFT_116701</name>
</gene>
<dbReference type="HOGENOM" id="CLU_1671101_0_0_1"/>
<organism evidence="2 3">
    <name type="scientific">Daphnia pulex</name>
    <name type="common">Water flea</name>
    <dbReference type="NCBI Taxonomy" id="6669"/>
    <lineage>
        <taxon>Eukaryota</taxon>
        <taxon>Metazoa</taxon>
        <taxon>Ecdysozoa</taxon>
        <taxon>Arthropoda</taxon>
        <taxon>Crustacea</taxon>
        <taxon>Branchiopoda</taxon>
        <taxon>Diplostraca</taxon>
        <taxon>Cladocera</taxon>
        <taxon>Anomopoda</taxon>
        <taxon>Daphniidae</taxon>
        <taxon>Daphnia</taxon>
    </lineage>
</organism>
<dbReference type="SUPFAM" id="SSF51261">
    <property type="entry name" value="Duplicated hybrid motif"/>
    <property type="match status" value="1"/>
</dbReference>
<evidence type="ECO:0000259" key="1">
    <source>
        <dbReference type="Pfam" id="PF01551"/>
    </source>
</evidence>
<dbReference type="InterPro" id="IPR011055">
    <property type="entry name" value="Dup_hybrid_motif"/>
</dbReference>
<name>E9HQ80_DAPPU</name>
<dbReference type="InParanoid" id="E9HQ80"/>